<comment type="caution">
    <text evidence="2">The sequence shown here is derived from an EMBL/GenBank/DDBJ whole genome shotgun (WGS) entry which is preliminary data.</text>
</comment>
<evidence type="ECO:0000313" key="2">
    <source>
        <dbReference type="EMBL" id="EPR79520.1"/>
    </source>
</evidence>
<dbReference type="EMBL" id="ATCN01000214">
    <property type="protein sequence ID" value="EPR79520.1"/>
    <property type="molecule type" value="Genomic_DNA"/>
</dbReference>
<reference evidence="3" key="1">
    <citation type="journal article" date="2013" name="PLoS Genet.">
        <title>The genome of Spraguea lophii and the basis of host-microsporidian interactions.</title>
        <authorList>
            <person name="Campbell S.E."/>
            <person name="Williams T.A."/>
            <person name="Yousuf A."/>
            <person name="Soanes D.M."/>
            <person name="Paszkiewicz K.H."/>
            <person name="Williams B.A.P."/>
        </authorList>
    </citation>
    <scope>NUCLEOTIDE SEQUENCE [LARGE SCALE GENOMIC DNA]</scope>
    <source>
        <strain evidence="3">42_110</strain>
    </source>
</reference>
<keyword evidence="3" id="KW-1185">Reference proteome</keyword>
<accession>S7W9B4</accession>
<feature type="compositionally biased region" description="Basic and acidic residues" evidence="1">
    <location>
        <begin position="184"/>
        <end position="196"/>
    </location>
</feature>
<evidence type="ECO:0000313" key="3">
    <source>
        <dbReference type="Proteomes" id="UP000014978"/>
    </source>
</evidence>
<feature type="region of interest" description="Disordered" evidence="1">
    <location>
        <begin position="1"/>
        <end position="25"/>
    </location>
</feature>
<protein>
    <submittedName>
        <fullName evidence="2">Uncharacterized protein</fullName>
    </submittedName>
</protein>
<dbReference type="VEuPathDB" id="MicrosporidiaDB:SLOPH_759"/>
<gene>
    <name evidence="2" type="ORF">SLOPH_759</name>
</gene>
<dbReference type="HOGENOM" id="CLU_627267_0_0_1"/>
<dbReference type="AlphaFoldDB" id="S7W9B4"/>
<dbReference type="InParanoid" id="S7W9B4"/>
<evidence type="ECO:0000256" key="1">
    <source>
        <dbReference type="SAM" id="MobiDB-lite"/>
    </source>
</evidence>
<name>S7W9B4_SPRLO</name>
<feature type="compositionally biased region" description="Basic and acidic residues" evidence="1">
    <location>
        <begin position="77"/>
        <end position="100"/>
    </location>
</feature>
<dbReference type="Proteomes" id="UP000014978">
    <property type="component" value="Unassembled WGS sequence"/>
</dbReference>
<proteinExistence type="predicted"/>
<feature type="compositionally biased region" description="Polar residues" evidence="1">
    <location>
        <begin position="9"/>
        <end position="19"/>
    </location>
</feature>
<dbReference type="InterPro" id="IPR025602">
    <property type="entry name" value="BCP1_family"/>
</dbReference>
<sequence>MCAKKDSQSKPTESVSTAIKNKKSPKKYKCVVNINKKVNNVTDNKTKGINKNVKDELEKVKDEQIIDSIKDNNISKNDNKDSNIIKKEKTEESKSKKDKTGISNSKLRNKTSEIKSGSKATVVIKKNKEIKKDNKNLDEVDSKSKNAQKHNHELEKMTEKSNNKKTSKKDNTDNKSKKGTKKSKSNDKKKGSESNQKKKVKYNEEEETQNKSDDEIIDLNIEDIDEEETEYSSIDISCLEKDITPLTDDLIGNVLSFTHHLTFLDTDKLFKCDSLFVAKHTDIVFAVFGYIKYSEFENLCDNQFHKKLSQILTKKKINTKKLNVVISERIINTPFQWILDLYNNTKQEAQEILWISKLNTVNKEDLAEIKLLFPEYSENDLRKFPVKNDEIYLLNHNLLSDEICFNGQTYRICVLNKKQHNNFINLCNEDYKQSLKE</sequence>
<dbReference type="Pfam" id="PF13862">
    <property type="entry name" value="BCCIP"/>
    <property type="match status" value="1"/>
</dbReference>
<feature type="compositionally biased region" description="Basic and acidic residues" evidence="1">
    <location>
        <begin position="126"/>
        <end position="176"/>
    </location>
</feature>
<feature type="region of interest" description="Disordered" evidence="1">
    <location>
        <begin position="71"/>
        <end position="215"/>
    </location>
</feature>
<organism evidence="2 3">
    <name type="scientific">Spraguea lophii (strain 42_110)</name>
    <name type="common">Microsporidian parasite</name>
    <dbReference type="NCBI Taxonomy" id="1358809"/>
    <lineage>
        <taxon>Eukaryota</taxon>
        <taxon>Fungi</taxon>
        <taxon>Fungi incertae sedis</taxon>
        <taxon>Microsporidia</taxon>
        <taxon>Spragueidae</taxon>
        <taxon>Spraguea</taxon>
    </lineage>
</organism>
<dbReference type="OrthoDB" id="2193088at2759"/>